<proteinExistence type="predicted"/>
<gene>
    <name evidence="1" type="ORF">DSO57_1006537</name>
</gene>
<reference evidence="1" key="1">
    <citation type="submission" date="2022-04" db="EMBL/GenBank/DDBJ databases">
        <title>Genome of the entomopathogenic fungus Entomophthora muscae.</title>
        <authorList>
            <person name="Elya C."/>
            <person name="Lovett B.R."/>
            <person name="Lee E."/>
            <person name="Macias A.M."/>
            <person name="Hajek A.E."/>
            <person name="De Bivort B.L."/>
            <person name="Kasson M.T."/>
            <person name="De Fine Licht H.H."/>
            <person name="Stajich J.E."/>
        </authorList>
    </citation>
    <scope>NUCLEOTIDE SEQUENCE</scope>
    <source>
        <strain evidence="1">Berkeley</strain>
    </source>
</reference>
<dbReference type="Proteomes" id="UP001165960">
    <property type="component" value="Unassembled WGS sequence"/>
</dbReference>
<dbReference type="EMBL" id="QTSX02005698">
    <property type="protein sequence ID" value="KAJ9059060.1"/>
    <property type="molecule type" value="Genomic_DNA"/>
</dbReference>
<organism evidence="1 2">
    <name type="scientific">Entomophthora muscae</name>
    <dbReference type="NCBI Taxonomy" id="34485"/>
    <lineage>
        <taxon>Eukaryota</taxon>
        <taxon>Fungi</taxon>
        <taxon>Fungi incertae sedis</taxon>
        <taxon>Zoopagomycota</taxon>
        <taxon>Entomophthoromycotina</taxon>
        <taxon>Entomophthoromycetes</taxon>
        <taxon>Entomophthorales</taxon>
        <taxon>Entomophthoraceae</taxon>
        <taxon>Entomophthora</taxon>
    </lineage>
</organism>
<name>A0ACC2S9P6_9FUNG</name>
<evidence type="ECO:0000313" key="2">
    <source>
        <dbReference type="Proteomes" id="UP001165960"/>
    </source>
</evidence>
<keyword evidence="2" id="KW-1185">Reference proteome</keyword>
<accession>A0ACC2S9P6</accession>
<protein>
    <submittedName>
        <fullName evidence="1">Uncharacterized protein</fullName>
    </submittedName>
</protein>
<sequence>MHPILDSAVKAGMGGLSSLSASPKFGKFKIWAAAPPPFGFGEIDFFRFSHLEISLFSGLGRGMAGRSGWVGGRRQASRLGVQLAGAWQPAVRPAGGVLSGIFLTVREHLYEFHQLEQPWRTQVDSTLNTYLTNFEQLVQQFNKSSDYSFIPLQQVAALAAKGLLKLGKKFDQERASTTATIAKLQTQVNELSTSKPDAPPSPPADYLADREQRLWDAI</sequence>
<evidence type="ECO:0000313" key="1">
    <source>
        <dbReference type="EMBL" id="KAJ9059060.1"/>
    </source>
</evidence>
<comment type="caution">
    <text evidence="1">The sequence shown here is derived from an EMBL/GenBank/DDBJ whole genome shotgun (WGS) entry which is preliminary data.</text>
</comment>